<protein>
    <submittedName>
        <fullName evidence="6">LysR family transcriptional regulator</fullName>
    </submittedName>
</protein>
<dbReference type="Pfam" id="PF03466">
    <property type="entry name" value="LysR_substrate"/>
    <property type="match status" value="1"/>
</dbReference>
<dbReference type="InterPro" id="IPR036390">
    <property type="entry name" value="WH_DNA-bd_sf"/>
</dbReference>
<evidence type="ECO:0000313" key="6">
    <source>
        <dbReference type="EMBL" id="RBO84059.1"/>
    </source>
</evidence>
<gene>
    <name evidence="6" type="ORF">DFP76_103333</name>
</gene>
<keyword evidence="2" id="KW-0805">Transcription regulation</keyword>
<dbReference type="Proteomes" id="UP000252086">
    <property type="component" value="Unassembled WGS sequence"/>
</dbReference>
<dbReference type="AlphaFoldDB" id="A0A366D3I5"/>
<dbReference type="InterPro" id="IPR000847">
    <property type="entry name" value="LysR_HTH_N"/>
</dbReference>
<reference evidence="6 7" key="1">
    <citation type="submission" date="2018-06" db="EMBL/GenBank/DDBJ databases">
        <title>Genomic Encyclopedia of Type Strains, Phase III (KMG-III): the genomes of soil and plant-associated and newly described type strains.</title>
        <authorList>
            <person name="Whitman W."/>
        </authorList>
    </citation>
    <scope>NUCLEOTIDE SEQUENCE [LARGE SCALE GENOMIC DNA]</scope>
    <source>
        <strain evidence="6 7">CECT 7732</strain>
    </source>
</reference>
<proteinExistence type="inferred from homology"/>
<comment type="similarity">
    <text evidence="1">Belongs to the LysR transcriptional regulatory family.</text>
</comment>
<dbReference type="GO" id="GO:0003677">
    <property type="term" value="F:DNA binding"/>
    <property type="evidence" value="ECO:0007669"/>
    <property type="project" value="UniProtKB-KW"/>
</dbReference>
<dbReference type="InterPro" id="IPR037416">
    <property type="entry name" value="NodD_PBP2"/>
</dbReference>
<evidence type="ECO:0000313" key="7">
    <source>
        <dbReference type="Proteomes" id="UP000252086"/>
    </source>
</evidence>
<dbReference type="GO" id="GO:0003700">
    <property type="term" value="F:DNA-binding transcription factor activity"/>
    <property type="evidence" value="ECO:0007669"/>
    <property type="project" value="InterPro"/>
</dbReference>
<dbReference type="InterPro" id="IPR050389">
    <property type="entry name" value="LysR-type_TF"/>
</dbReference>
<dbReference type="RefSeq" id="WP_013661360.1">
    <property type="nucleotide sequence ID" value="NZ_QNRF01000003.1"/>
</dbReference>
<organism evidence="6 7">
    <name type="scientific">Marinomonas aquiplantarum</name>
    <dbReference type="NCBI Taxonomy" id="491951"/>
    <lineage>
        <taxon>Bacteria</taxon>
        <taxon>Pseudomonadati</taxon>
        <taxon>Pseudomonadota</taxon>
        <taxon>Gammaproteobacteria</taxon>
        <taxon>Oceanospirillales</taxon>
        <taxon>Oceanospirillaceae</taxon>
        <taxon>Marinomonas</taxon>
    </lineage>
</organism>
<sequence length="303" mass="34531">MRFKKLDLNLLVALDTLLTEQSITKGAEKLNMSPSALSNSLSRLREYFNDDLLAQVGRKMLITPFGENLKVHVRNALNNIESTILIQPTFEPQNTDRIFSIFCSDYTQTVFIPYLLEVVGQHKCTARFEFLAQIDNPHEQLERGEADLLIIPSDFVSKEHPNDVLYEEEFACVVWQHSELAKGELTKQKYAEAGHVVMRPGGMKKGFFELSFANQHNIERRIAATTFSFASLPALVIGTDNIATIHARLAHKMAQAWPLKIHPLPFDIPVLKQCAQWHQYRHKDEGLIWLRNAFQEAAQNMGS</sequence>
<keyword evidence="7" id="KW-1185">Reference proteome</keyword>
<dbReference type="Gene3D" id="3.40.190.10">
    <property type="entry name" value="Periplasmic binding protein-like II"/>
    <property type="match status" value="2"/>
</dbReference>
<evidence type="ECO:0000256" key="3">
    <source>
        <dbReference type="ARBA" id="ARBA00023125"/>
    </source>
</evidence>
<keyword evidence="4" id="KW-0804">Transcription</keyword>
<dbReference type="EMBL" id="QNRF01000003">
    <property type="protein sequence ID" value="RBO84059.1"/>
    <property type="molecule type" value="Genomic_DNA"/>
</dbReference>
<evidence type="ECO:0000256" key="1">
    <source>
        <dbReference type="ARBA" id="ARBA00009437"/>
    </source>
</evidence>
<evidence type="ECO:0000259" key="5">
    <source>
        <dbReference type="PROSITE" id="PS50931"/>
    </source>
</evidence>
<dbReference type="InterPro" id="IPR005119">
    <property type="entry name" value="LysR_subst-bd"/>
</dbReference>
<keyword evidence="3" id="KW-0238">DNA-binding</keyword>
<dbReference type="SUPFAM" id="SSF46785">
    <property type="entry name" value="Winged helix' DNA-binding domain"/>
    <property type="match status" value="1"/>
</dbReference>
<dbReference type="SUPFAM" id="SSF53850">
    <property type="entry name" value="Periplasmic binding protein-like II"/>
    <property type="match status" value="1"/>
</dbReference>
<dbReference type="PANTHER" id="PTHR30118">
    <property type="entry name" value="HTH-TYPE TRANSCRIPTIONAL REGULATOR LEUO-RELATED"/>
    <property type="match status" value="1"/>
</dbReference>
<accession>A0A366D3I5</accession>
<dbReference type="Gene3D" id="1.10.10.10">
    <property type="entry name" value="Winged helix-like DNA-binding domain superfamily/Winged helix DNA-binding domain"/>
    <property type="match status" value="1"/>
</dbReference>
<feature type="domain" description="HTH lysR-type" evidence="5">
    <location>
        <begin position="6"/>
        <end position="63"/>
    </location>
</feature>
<dbReference type="PROSITE" id="PS50931">
    <property type="entry name" value="HTH_LYSR"/>
    <property type="match status" value="1"/>
</dbReference>
<dbReference type="PANTHER" id="PTHR30118:SF6">
    <property type="entry name" value="HTH-TYPE TRANSCRIPTIONAL REGULATOR LEUO"/>
    <property type="match status" value="1"/>
</dbReference>
<evidence type="ECO:0000256" key="2">
    <source>
        <dbReference type="ARBA" id="ARBA00023015"/>
    </source>
</evidence>
<dbReference type="InterPro" id="IPR036388">
    <property type="entry name" value="WH-like_DNA-bd_sf"/>
</dbReference>
<evidence type="ECO:0000256" key="4">
    <source>
        <dbReference type="ARBA" id="ARBA00023163"/>
    </source>
</evidence>
<comment type="caution">
    <text evidence="6">The sequence shown here is derived from an EMBL/GenBank/DDBJ whole genome shotgun (WGS) entry which is preliminary data.</text>
</comment>
<dbReference type="OrthoDB" id="8839911at2"/>
<dbReference type="CDD" id="cd08462">
    <property type="entry name" value="PBP2_NodD"/>
    <property type="match status" value="1"/>
</dbReference>
<dbReference type="Pfam" id="PF00126">
    <property type="entry name" value="HTH_1"/>
    <property type="match status" value="1"/>
</dbReference>
<name>A0A366D3I5_9GAMM</name>